<dbReference type="EMBL" id="CM029051">
    <property type="protein sequence ID" value="KAG2564041.1"/>
    <property type="molecule type" value="Genomic_DNA"/>
</dbReference>
<keyword evidence="3" id="KW-0808">Transferase</keyword>
<comment type="catalytic activity">
    <reaction evidence="7">
        <text>L-threonyl-[protein] + ATP = O-phospho-L-threonyl-[protein] + ADP + H(+)</text>
        <dbReference type="Rhea" id="RHEA:46608"/>
        <dbReference type="Rhea" id="RHEA-COMP:11060"/>
        <dbReference type="Rhea" id="RHEA-COMP:11605"/>
        <dbReference type="ChEBI" id="CHEBI:15378"/>
        <dbReference type="ChEBI" id="CHEBI:30013"/>
        <dbReference type="ChEBI" id="CHEBI:30616"/>
        <dbReference type="ChEBI" id="CHEBI:61977"/>
        <dbReference type="ChEBI" id="CHEBI:456216"/>
        <dbReference type="EC" id="2.7.11.1"/>
    </reaction>
</comment>
<dbReference type="Proteomes" id="UP000823388">
    <property type="component" value="Chromosome 8K"/>
</dbReference>
<keyword evidence="4" id="KW-0547">Nucleotide-binding</keyword>
<evidence type="ECO:0000256" key="8">
    <source>
        <dbReference type="ARBA" id="ARBA00048679"/>
    </source>
</evidence>
<dbReference type="Gene3D" id="3.30.200.20">
    <property type="entry name" value="Phosphorylase Kinase, domain 1"/>
    <property type="match status" value="1"/>
</dbReference>
<keyword evidence="6" id="KW-0067">ATP-binding</keyword>
<keyword evidence="12" id="KW-1185">Reference proteome</keyword>
<evidence type="ECO:0000256" key="9">
    <source>
        <dbReference type="SAM" id="MobiDB-lite"/>
    </source>
</evidence>
<evidence type="ECO:0000256" key="1">
    <source>
        <dbReference type="ARBA" id="ARBA00012513"/>
    </source>
</evidence>
<dbReference type="PANTHER" id="PTHR27006">
    <property type="entry name" value="PROMASTIGOTE SURFACE ANTIGEN PROTEIN PSA"/>
    <property type="match status" value="1"/>
</dbReference>
<evidence type="ECO:0000313" key="11">
    <source>
        <dbReference type="EMBL" id="KAG2564041.1"/>
    </source>
</evidence>
<dbReference type="InterPro" id="IPR059179">
    <property type="entry name" value="MLKL-like_MCAfunc"/>
</dbReference>
<dbReference type="GO" id="GO:0007166">
    <property type="term" value="P:cell surface receptor signaling pathway"/>
    <property type="evidence" value="ECO:0007669"/>
    <property type="project" value="InterPro"/>
</dbReference>
<dbReference type="GO" id="GO:0005524">
    <property type="term" value="F:ATP binding"/>
    <property type="evidence" value="ECO:0007669"/>
    <property type="project" value="UniProtKB-KW"/>
</dbReference>
<dbReference type="InterPro" id="IPR036537">
    <property type="entry name" value="Adaptor_Cbl_N_dom_sf"/>
</dbReference>
<evidence type="ECO:0000259" key="10">
    <source>
        <dbReference type="PROSITE" id="PS50011"/>
    </source>
</evidence>
<keyword evidence="2" id="KW-0723">Serine/threonine-protein kinase</keyword>
<gene>
    <name evidence="11" type="ORF">PVAP13_8KG334900</name>
</gene>
<dbReference type="SMART" id="SM00220">
    <property type="entry name" value="S_TKc"/>
    <property type="match status" value="1"/>
</dbReference>
<accession>A0A8T0PP05</accession>
<feature type="region of interest" description="Disordered" evidence="9">
    <location>
        <begin position="487"/>
        <end position="506"/>
    </location>
</feature>
<dbReference type="PANTHER" id="PTHR27006:SF601">
    <property type="entry name" value="PROTEIN KINASE DOMAIN-CONTAINING PROTEIN"/>
    <property type="match status" value="1"/>
</dbReference>
<dbReference type="InterPro" id="IPR000719">
    <property type="entry name" value="Prot_kinase_dom"/>
</dbReference>
<comment type="caution">
    <text evidence="11">The sequence shown here is derived from an EMBL/GenBank/DDBJ whole genome shotgun (WGS) entry which is preliminary data.</text>
</comment>
<dbReference type="FunFam" id="1.10.510.10:FF:001023">
    <property type="entry name" value="Os07g0541700 protein"/>
    <property type="match status" value="1"/>
</dbReference>
<dbReference type="PROSITE" id="PS00108">
    <property type="entry name" value="PROTEIN_KINASE_ST"/>
    <property type="match status" value="1"/>
</dbReference>
<dbReference type="Gene3D" id="1.20.930.20">
    <property type="entry name" value="Adaptor protein Cbl, N-terminal domain"/>
    <property type="match status" value="1"/>
</dbReference>
<feature type="domain" description="Protein kinase" evidence="10">
    <location>
        <begin position="199"/>
        <end position="488"/>
    </location>
</feature>
<dbReference type="Pfam" id="PF22215">
    <property type="entry name" value="MLKL_N"/>
    <property type="match status" value="1"/>
</dbReference>
<sequence length="506" mass="56945">MADPVATVERIVKIGLKIKEAVDWVRHNEEDCREITRRVLRFSTILSQLQQTGTVADSPAMAGALEDLEETLQRALELVTACQERATTTIWRVFAAGDLSKQLRRVQEDILNKVMLASFAINAHTTILLLTIQAGGHPPPRQHQADAGLTDISNNIHSTEDARSDLNSEENIVLTGNDPPFAPLVALKNFCLSELKDAINGGNIIGEGGSCKVYKGVLMDGNVVAIKIFKRPHKLSGWWCTYDQKLLLASKLQHQNIVKVLGYGHELGSSSVIMWLLKHKIHPAKERVFFWVEEYVPNGTLYTKIHESLLDWPSVSRILKQVAQGIHYLHEQCVVHKDLKPSNILLDSDMNPKIIDFEFSMVLNDEITESLIAGTVAYMAPEYTMRGIVSMKNDIFAFGAILLETVSRSMCRSKPRGDCGLLHVYKWAWEAWEAGLTEELFDPSLIDGSPGMEIRRWVQVGLLCIQHHREDRPSIADVLEMLNGKEELPTPKKPAYMKSDERREIR</sequence>
<dbReference type="GO" id="GO:0004674">
    <property type="term" value="F:protein serine/threonine kinase activity"/>
    <property type="evidence" value="ECO:0007669"/>
    <property type="project" value="UniProtKB-KW"/>
</dbReference>
<dbReference type="PROSITE" id="PS50011">
    <property type="entry name" value="PROTEIN_KINASE_DOM"/>
    <property type="match status" value="1"/>
</dbReference>
<evidence type="ECO:0000256" key="5">
    <source>
        <dbReference type="ARBA" id="ARBA00022777"/>
    </source>
</evidence>
<protein>
    <recommendedName>
        <fullName evidence="1">non-specific serine/threonine protein kinase</fullName>
        <ecNumber evidence="1">2.7.11.1</ecNumber>
    </recommendedName>
</protein>
<dbReference type="EC" id="2.7.11.1" evidence="1"/>
<comment type="catalytic activity">
    <reaction evidence="8">
        <text>L-seryl-[protein] + ATP = O-phospho-L-seryl-[protein] + ADP + H(+)</text>
        <dbReference type="Rhea" id="RHEA:17989"/>
        <dbReference type="Rhea" id="RHEA-COMP:9863"/>
        <dbReference type="Rhea" id="RHEA-COMP:11604"/>
        <dbReference type="ChEBI" id="CHEBI:15378"/>
        <dbReference type="ChEBI" id="CHEBI:29999"/>
        <dbReference type="ChEBI" id="CHEBI:30616"/>
        <dbReference type="ChEBI" id="CHEBI:83421"/>
        <dbReference type="ChEBI" id="CHEBI:456216"/>
        <dbReference type="EC" id="2.7.11.1"/>
    </reaction>
</comment>
<dbReference type="SUPFAM" id="SSF56112">
    <property type="entry name" value="Protein kinase-like (PK-like)"/>
    <property type="match status" value="1"/>
</dbReference>
<keyword evidence="5" id="KW-0418">Kinase</keyword>
<evidence type="ECO:0000256" key="4">
    <source>
        <dbReference type="ARBA" id="ARBA00022741"/>
    </source>
</evidence>
<evidence type="ECO:0000256" key="2">
    <source>
        <dbReference type="ARBA" id="ARBA00022527"/>
    </source>
</evidence>
<evidence type="ECO:0000256" key="3">
    <source>
        <dbReference type="ARBA" id="ARBA00022679"/>
    </source>
</evidence>
<evidence type="ECO:0000313" key="12">
    <source>
        <dbReference type="Proteomes" id="UP000823388"/>
    </source>
</evidence>
<dbReference type="AlphaFoldDB" id="A0A8T0PP05"/>
<reference evidence="11" key="1">
    <citation type="submission" date="2020-05" db="EMBL/GenBank/DDBJ databases">
        <title>WGS assembly of Panicum virgatum.</title>
        <authorList>
            <person name="Lovell J.T."/>
            <person name="Jenkins J."/>
            <person name="Shu S."/>
            <person name="Juenger T.E."/>
            <person name="Schmutz J."/>
        </authorList>
    </citation>
    <scope>NUCLEOTIDE SEQUENCE</scope>
    <source>
        <strain evidence="11">AP13</strain>
    </source>
</reference>
<dbReference type="Gene3D" id="1.10.510.10">
    <property type="entry name" value="Transferase(Phosphotransferase) domain 1"/>
    <property type="match status" value="1"/>
</dbReference>
<evidence type="ECO:0000256" key="7">
    <source>
        <dbReference type="ARBA" id="ARBA00047899"/>
    </source>
</evidence>
<evidence type="ECO:0000256" key="6">
    <source>
        <dbReference type="ARBA" id="ARBA00022840"/>
    </source>
</evidence>
<name>A0A8T0PP05_PANVG</name>
<dbReference type="InterPro" id="IPR054000">
    <property type="entry name" value="MLKL_N"/>
</dbReference>
<organism evidence="11 12">
    <name type="scientific">Panicum virgatum</name>
    <name type="common">Blackwell switchgrass</name>
    <dbReference type="NCBI Taxonomy" id="38727"/>
    <lineage>
        <taxon>Eukaryota</taxon>
        <taxon>Viridiplantae</taxon>
        <taxon>Streptophyta</taxon>
        <taxon>Embryophyta</taxon>
        <taxon>Tracheophyta</taxon>
        <taxon>Spermatophyta</taxon>
        <taxon>Magnoliopsida</taxon>
        <taxon>Liliopsida</taxon>
        <taxon>Poales</taxon>
        <taxon>Poaceae</taxon>
        <taxon>PACMAD clade</taxon>
        <taxon>Panicoideae</taxon>
        <taxon>Panicodae</taxon>
        <taxon>Paniceae</taxon>
        <taxon>Panicinae</taxon>
        <taxon>Panicum</taxon>
        <taxon>Panicum sect. Hiantes</taxon>
    </lineage>
</organism>
<dbReference type="InterPro" id="IPR011009">
    <property type="entry name" value="Kinase-like_dom_sf"/>
</dbReference>
<proteinExistence type="predicted"/>
<dbReference type="Pfam" id="PF00069">
    <property type="entry name" value="Pkinase"/>
    <property type="match status" value="1"/>
</dbReference>
<dbReference type="CDD" id="cd21037">
    <property type="entry name" value="MLKL_NTD"/>
    <property type="match status" value="1"/>
</dbReference>
<dbReference type="InterPro" id="IPR008271">
    <property type="entry name" value="Ser/Thr_kinase_AS"/>
</dbReference>